<feature type="non-terminal residue" evidence="11">
    <location>
        <position position="271"/>
    </location>
</feature>
<feature type="transmembrane region" description="Helical" evidence="10">
    <location>
        <begin position="82"/>
        <end position="101"/>
    </location>
</feature>
<feature type="transmembrane region" description="Helical" evidence="10">
    <location>
        <begin position="58"/>
        <end position="75"/>
    </location>
</feature>
<feature type="transmembrane region" description="Helical" evidence="10">
    <location>
        <begin position="147"/>
        <end position="167"/>
    </location>
</feature>
<proteinExistence type="inferred from homology"/>
<feature type="transmembrane region" description="Helical" evidence="10">
    <location>
        <begin position="237"/>
        <end position="255"/>
    </location>
</feature>
<evidence type="ECO:0000256" key="6">
    <source>
        <dbReference type="ARBA" id="ARBA00023136"/>
    </source>
</evidence>
<evidence type="ECO:0000256" key="9">
    <source>
        <dbReference type="ARBA" id="ARBA00042729"/>
    </source>
</evidence>
<protein>
    <recommendedName>
        <fullName evidence="7">Adenosine 3'-phospho 5'-phosphosulfate transporter 2</fullName>
    </recommendedName>
    <alternativeName>
        <fullName evidence="8">PAPS transporter 2</fullName>
    </alternativeName>
    <alternativeName>
        <fullName evidence="9">Solute carrier family 35 member B3 homolog</fullName>
    </alternativeName>
</protein>
<evidence type="ECO:0000256" key="5">
    <source>
        <dbReference type="ARBA" id="ARBA00022989"/>
    </source>
</evidence>
<feature type="transmembrane region" description="Helical" evidence="10">
    <location>
        <begin position="28"/>
        <end position="46"/>
    </location>
</feature>
<name>A0A0K2V787_LEPSM</name>
<evidence type="ECO:0000256" key="1">
    <source>
        <dbReference type="ARBA" id="ARBA00004653"/>
    </source>
</evidence>
<organism evidence="11">
    <name type="scientific">Lepeophtheirus salmonis</name>
    <name type="common">Salmon louse</name>
    <name type="synonym">Caligus salmonis</name>
    <dbReference type="NCBI Taxonomy" id="72036"/>
    <lineage>
        <taxon>Eukaryota</taxon>
        <taxon>Metazoa</taxon>
        <taxon>Ecdysozoa</taxon>
        <taxon>Arthropoda</taxon>
        <taxon>Crustacea</taxon>
        <taxon>Multicrustacea</taxon>
        <taxon>Hexanauplia</taxon>
        <taxon>Copepoda</taxon>
        <taxon>Siphonostomatoida</taxon>
        <taxon>Caligidae</taxon>
        <taxon>Lepeophtheirus</taxon>
    </lineage>
</organism>
<reference evidence="11" key="1">
    <citation type="submission" date="2014-05" db="EMBL/GenBank/DDBJ databases">
        <authorList>
            <person name="Chronopoulou M."/>
        </authorList>
    </citation>
    <scope>NUCLEOTIDE SEQUENCE</scope>
    <source>
        <tissue evidence="11">Whole organism</tissue>
    </source>
</reference>
<dbReference type="GO" id="GO:0046964">
    <property type="term" value="F:3'-phosphoadenosine 5'-phosphosulfate transmembrane transporter activity"/>
    <property type="evidence" value="ECO:0007669"/>
    <property type="project" value="TreeGrafter"/>
</dbReference>
<dbReference type="InterPro" id="IPR013657">
    <property type="entry name" value="SCL35B1-4/HUT1"/>
</dbReference>
<comment type="similarity">
    <text evidence="2">Belongs to the nucleotide-sugar transporter family. SLC35B subfamily.</text>
</comment>
<dbReference type="OrthoDB" id="438495at2759"/>
<feature type="transmembrane region" description="Helical" evidence="10">
    <location>
        <begin position="179"/>
        <end position="202"/>
    </location>
</feature>
<dbReference type="PANTHER" id="PTHR10778">
    <property type="entry name" value="SOLUTE CARRIER FAMILY 35 MEMBER B"/>
    <property type="match status" value="1"/>
</dbReference>
<evidence type="ECO:0000256" key="3">
    <source>
        <dbReference type="ARBA" id="ARBA00022448"/>
    </source>
</evidence>
<keyword evidence="3" id="KW-0813">Transport</keyword>
<evidence type="ECO:0000313" key="11">
    <source>
        <dbReference type="EMBL" id="CDW46200.1"/>
    </source>
</evidence>
<dbReference type="GO" id="GO:0000139">
    <property type="term" value="C:Golgi membrane"/>
    <property type="evidence" value="ECO:0007669"/>
    <property type="project" value="UniProtKB-SubCell"/>
</dbReference>
<keyword evidence="6 10" id="KW-0472">Membrane</keyword>
<keyword evidence="4 10" id="KW-0812">Transmembrane</keyword>
<dbReference type="PANTHER" id="PTHR10778:SF8">
    <property type="entry name" value="ADENOSINE 3'-PHOSPHO 5'-PHOSPHOSULFATE TRANSPORTER 2"/>
    <property type="match status" value="1"/>
</dbReference>
<keyword evidence="5 10" id="KW-1133">Transmembrane helix</keyword>
<dbReference type="EMBL" id="HACA01028839">
    <property type="protein sequence ID" value="CDW46200.1"/>
    <property type="molecule type" value="Transcribed_RNA"/>
</dbReference>
<feature type="non-terminal residue" evidence="11">
    <location>
        <position position="1"/>
    </location>
</feature>
<comment type="subcellular location">
    <subcellularLocation>
        <location evidence="1">Golgi apparatus membrane</location>
        <topology evidence="1">Multi-pass membrane protein</topology>
    </subcellularLocation>
</comment>
<evidence type="ECO:0000256" key="4">
    <source>
        <dbReference type="ARBA" id="ARBA00022692"/>
    </source>
</evidence>
<feature type="transmembrane region" description="Helical" evidence="10">
    <location>
        <begin position="107"/>
        <end position="127"/>
    </location>
</feature>
<dbReference type="AlphaFoldDB" id="A0A0K2V787"/>
<evidence type="ECO:0000256" key="2">
    <source>
        <dbReference type="ARBA" id="ARBA00010694"/>
    </source>
</evidence>
<accession>A0A0K2V787</accession>
<evidence type="ECO:0000256" key="7">
    <source>
        <dbReference type="ARBA" id="ARBA00039669"/>
    </source>
</evidence>
<dbReference type="GO" id="GO:0005789">
    <property type="term" value="C:endoplasmic reticulum membrane"/>
    <property type="evidence" value="ECO:0007669"/>
    <property type="project" value="TreeGrafter"/>
</dbReference>
<evidence type="ECO:0000256" key="8">
    <source>
        <dbReference type="ARBA" id="ARBA00041866"/>
    </source>
</evidence>
<feature type="transmembrane region" description="Helical" evidence="10">
    <location>
        <begin position="209"/>
        <end position="231"/>
    </location>
</feature>
<sequence length="271" mass="30307">VTLFQFLYYSIFSKFDMELQGIKRRASYSIYVVLAFLTLITMGFSNASLEHLNYPTQVIFKSCKLIPVLIGGTIIQGKKYSSIDYLAALIMSIGLALFMTVDVRVNPNFNFIGVAMILTALIADAFLGNIQERTMRHFEATNSEMSFYTFSFGFLMLLISQMIFGDIPGTLQSFNANPLAIYGSIFMFSLSGYIGIQIVFCFIRSFGAFTTVVITSLRKALTVALSFMIFGKPFSMGYVYSGIILFLGIFLQLLGKKGLELSDIKSIFKKT</sequence>
<evidence type="ECO:0000256" key="10">
    <source>
        <dbReference type="SAM" id="Phobius"/>
    </source>
</evidence>
<dbReference type="Pfam" id="PF08449">
    <property type="entry name" value="UAA"/>
    <property type="match status" value="1"/>
</dbReference>